<dbReference type="GO" id="GO:0004665">
    <property type="term" value="F:prephenate dehydrogenase (NADP+) activity"/>
    <property type="evidence" value="ECO:0007669"/>
    <property type="project" value="InterPro"/>
</dbReference>
<dbReference type="InterPro" id="IPR046826">
    <property type="entry name" value="PDH_N"/>
</dbReference>
<name>A0A2U2BNS4_ALCFA</name>
<dbReference type="STRING" id="511.UZ73_02390"/>
<dbReference type="InterPro" id="IPR046825">
    <property type="entry name" value="PDH_C"/>
</dbReference>
<dbReference type="GO" id="GO:0008977">
    <property type="term" value="F:prephenate dehydrogenase (NAD+) activity"/>
    <property type="evidence" value="ECO:0007669"/>
    <property type="project" value="InterPro"/>
</dbReference>
<comment type="caution">
    <text evidence="1">The sequence shown here is derived from an EMBL/GenBank/DDBJ whole genome shotgun (WGS) entry which is preliminary data.</text>
</comment>
<organism evidence="1 2">
    <name type="scientific">Alcaligenes faecalis</name>
    <dbReference type="NCBI Taxonomy" id="511"/>
    <lineage>
        <taxon>Bacteria</taxon>
        <taxon>Pseudomonadati</taxon>
        <taxon>Pseudomonadota</taxon>
        <taxon>Betaproteobacteria</taxon>
        <taxon>Burkholderiales</taxon>
        <taxon>Alcaligenaceae</taxon>
        <taxon>Alcaligenes</taxon>
    </lineage>
</organism>
<dbReference type="Proteomes" id="UP000245216">
    <property type="component" value="Unassembled WGS sequence"/>
</dbReference>
<dbReference type="GO" id="GO:0070403">
    <property type="term" value="F:NAD+ binding"/>
    <property type="evidence" value="ECO:0007669"/>
    <property type="project" value="InterPro"/>
</dbReference>
<dbReference type="FunFam" id="3.40.50.720:FF:000208">
    <property type="entry name" value="Prephenate dehydrogenase"/>
    <property type="match status" value="1"/>
</dbReference>
<dbReference type="EMBL" id="QEXO01000001">
    <property type="protein sequence ID" value="PWE15662.1"/>
    <property type="molecule type" value="Genomic_DNA"/>
</dbReference>
<dbReference type="InterPro" id="IPR036291">
    <property type="entry name" value="NAD(P)-bd_dom_sf"/>
</dbReference>
<dbReference type="AlphaFoldDB" id="A0A2U2BNS4"/>
<sequence>MAPPPLVPVLAVVGVGLIGGSLALALKRFGAVGKVLGVGRQLKSLRRAQELGLIDEVVTLEQAAQQADLIVLATPIGAMASALKTLRPHLRDHTLISDAGSTKVDVVSVAREALGDRIGQFVPGHPIAGAETVGPEAARADLYDGRNVILTPLEENSASARERLIAVWEACGARVMLMDPATHDEVLASVSHVPHFLSSVFMWQVASSANSDQRFALAGTGFRDFTRIAAGSAEVWRDIFLSNREAVLGQLQEVRQALDQAEQALQDQDGQALYEFLERAALARRFWASRSGLQ</sequence>
<dbReference type="InterPro" id="IPR003099">
    <property type="entry name" value="Prephen_DH"/>
</dbReference>
<dbReference type="Pfam" id="PF02153">
    <property type="entry name" value="PDH_N"/>
    <property type="match status" value="1"/>
</dbReference>
<dbReference type="OrthoDB" id="9809920at2"/>
<dbReference type="SUPFAM" id="SSF51735">
    <property type="entry name" value="NAD(P)-binding Rossmann-fold domains"/>
    <property type="match status" value="1"/>
</dbReference>
<dbReference type="InterPro" id="IPR050812">
    <property type="entry name" value="Preph/Arog_dehydrog"/>
</dbReference>
<dbReference type="Pfam" id="PF20463">
    <property type="entry name" value="PDH_C"/>
    <property type="match status" value="1"/>
</dbReference>
<dbReference type="SUPFAM" id="SSF48179">
    <property type="entry name" value="6-phosphogluconate dehydrogenase C-terminal domain-like"/>
    <property type="match status" value="1"/>
</dbReference>
<dbReference type="InterPro" id="IPR008927">
    <property type="entry name" value="6-PGluconate_DH-like_C_sf"/>
</dbReference>
<dbReference type="GO" id="GO:0006571">
    <property type="term" value="P:tyrosine biosynthetic process"/>
    <property type="evidence" value="ECO:0007669"/>
    <property type="project" value="InterPro"/>
</dbReference>
<dbReference type="PANTHER" id="PTHR21363">
    <property type="entry name" value="PREPHENATE DEHYDROGENASE"/>
    <property type="match status" value="1"/>
</dbReference>
<reference evidence="1 2" key="1">
    <citation type="submission" date="2018-05" db="EMBL/GenBank/DDBJ databases">
        <title>Genome Sequence of an Efficient Indole-Degrading Bacterium, Alcaligenes sp.YBY.</title>
        <authorList>
            <person name="Yang B."/>
        </authorList>
    </citation>
    <scope>NUCLEOTIDE SEQUENCE [LARGE SCALE GENOMIC DNA]</scope>
    <source>
        <strain evidence="1 2">YBY</strain>
    </source>
</reference>
<dbReference type="PROSITE" id="PS51176">
    <property type="entry name" value="PDH_ADH"/>
    <property type="match status" value="1"/>
</dbReference>
<protein>
    <submittedName>
        <fullName evidence="1">Prephenate dehydrogenase/arogenate dehydrogenase family protein</fullName>
    </submittedName>
</protein>
<evidence type="ECO:0000313" key="1">
    <source>
        <dbReference type="EMBL" id="PWE15662.1"/>
    </source>
</evidence>
<dbReference type="PANTHER" id="PTHR21363:SF0">
    <property type="entry name" value="PREPHENATE DEHYDROGENASE [NADP(+)]"/>
    <property type="match status" value="1"/>
</dbReference>
<dbReference type="Gene3D" id="3.40.50.720">
    <property type="entry name" value="NAD(P)-binding Rossmann-like Domain"/>
    <property type="match status" value="1"/>
</dbReference>
<dbReference type="RefSeq" id="WP_042481730.1">
    <property type="nucleotide sequence ID" value="NZ_CP023667.1"/>
</dbReference>
<accession>A0A2U2BNS4</accession>
<dbReference type="Gene3D" id="1.10.3660.10">
    <property type="entry name" value="6-phosphogluconate dehydrogenase C-terminal like domain"/>
    <property type="match status" value="1"/>
</dbReference>
<reference evidence="1 2" key="2">
    <citation type="submission" date="2018-05" db="EMBL/GenBank/DDBJ databases">
        <authorList>
            <person name="Lanie J.A."/>
            <person name="Ng W.-L."/>
            <person name="Kazmierczak K.M."/>
            <person name="Andrzejewski T.M."/>
            <person name="Davidsen T.M."/>
            <person name="Wayne K.J."/>
            <person name="Tettelin H."/>
            <person name="Glass J.I."/>
            <person name="Rusch D."/>
            <person name="Podicherti R."/>
            <person name="Tsui H.-C.T."/>
            <person name="Winkler M.E."/>
        </authorList>
    </citation>
    <scope>NUCLEOTIDE SEQUENCE [LARGE SCALE GENOMIC DNA]</scope>
    <source>
        <strain evidence="1 2">YBY</strain>
    </source>
</reference>
<evidence type="ECO:0000313" key="2">
    <source>
        <dbReference type="Proteomes" id="UP000245216"/>
    </source>
</evidence>
<gene>
    <name evidence="1" type="ORF">DF183_02715</name>
</gene>
<proteinExistence type="predicted"/>